<dbReference type="Proteomes" id="UP000534306">
    <property type="component" value="Unassembled WGS sequence"/>
</dbReference>
<comment type="caution">
    <text evidence="3">The sequence shown here is derived from an EMBL/GenBank/DDBJ whole genome shotgun (WGS) entry which is preliminary data.</text>
</comment>
<gene>
    <name evidence="2" type="ORF">HNR71_000596</name>
    <name evidence="3" type="ORF">HPO96_20625</name>
</gene>
<accession>A0A7Y4L1K7</accession>
<dbReference type="EMBL" id="JABJRC010000004">
    <property type="protein sequence ID" value="NOL42655.1"/>
    <property type="molecule type" value="Genomic_DNA"/>
</dbReference>
<evidence type="ECO:0000313" key="3">
    <source>
        <dbReference type="EMBL" id="NOL42655.1"/>
    </source>
</evidence>
<evidence type="ECO:0000313" key="2">
    <source>
        <dbReference type="EMBL" id="MBB6564959.1"/>
    </source>
</evidence>
<keyword evidence="4" id="KW-1185">Reference proteome</keyword>
<feature type="region of interest" description="Disordered" evidence="1">
    <location>
        <begin position="1"/>
        <end position="41"/>
    </location>
</feature>
<dbReference type="AlphaFoldDB" id="A0A7Y4L1K7"/>
<evidence type="ECO:0000313" key="5">
    <source>
        <dbReference type="Proteomes" id="UP000553957"/>
    </source>
</evidence>
<reference evidence="2 5" key="2">
    <citation type="submission" date="2020-08" db="EMBL/GenBank/DDBJ databases">
        <title>Sequencing the genomes of 1000 actinobacteria strains.</title>
        <authorList>
            <person name="Klenk H.-P."/>
        </authorList>
    </citation>
    <scope>NUCLEOTIDE SEQUENCE [LARGE SCALE GENOMIC DNA]</scope>
    <source>
        <strain evidence="2 5">DSM 15626</strain>
    </source>
</reference>
<dbReference type="RefSeq" id="WP_171675119.1">
    <property type="nucleotide sequence ID" value="NZ_BAAAGT010000001.1"/>
</dbReference>
<dbReference type="EMBL" id="JACHKF010000001">
    <property type="protein sequence ID" value="MBB6564959.1"/>
    <property type="molecule type" value="Genomic_DNA"/>
</dbReference>
<organism evidence="3 4">
    <name type="scientific">Kribbella sandramycini</name>
    <dbReference type="NCBI Taxonomy" id="60450"/>
    <lineage>
        <taxon>Bacteria</taxon>
        <taxon>Bacillati</taxon>
        <taxon>Actinomycetota</taxon>
        <taxon>Actinomycetes</taxon>
        <taxon>Propionibacteriales</taxon>
        <taxon>Kribbellaceae</taxon>
        <taxon>Kribbella</taxon>
    </lineage>
</organism>
<sequence>MRLNRTAWTATLARLRPANRRKEPQPAPAPEPPVIAQRNDDREYASYSLVGW</sequence>
<proteinExistence type="predicted"/>
<name>A0A7Y4L1K7_9ACTN</name>
<protein>
    <submittedName>
        <fullName evidence="3">Uncharacterized protein</fullName>
    </submittedName>
</protein>
<reference evidence="3 4" key="1">
    <citation type="submission" date="2020-05" db="EMBL/GenBank/DDBJ databases">
        <title>Genome sequence of Kribbella sandramycini ATCC 39419.</title>
        <authorList>
            <person name="Maclea K.S."/>
            <person name="Fair J.L."/>
        </authorList>
    </citation>
    <scope>NUCLEOTIDE SEQUENCE [LARGE SCALE GENOMIC DNA]</scope>
    <source>
        <strain evidence="3 4">ATCC 39419</strain>
    </source>
</reference>
<evidence type="ECO:0000256" key="1">
    <source>
        <dbReference type="SAM" id="MobiDB-lite"/>
    </source>
</evidence>
<dbReference type="Proteomes" id="UP000553957">
    <property type="component" value="Unassembled WGS sequence"/>
</dbReference>
<evidence type="ECO:0000313" key="4">
    <source>
        <dbReference type="Proteomes" id="UP000534306"/>
    </source>
</evidence>